<proteinExistence type="predicted"/>
<organism evidence="2 3">
    <name type="scientific">Aphanothece sacrum FPU1</name>
    <dbReference type="NCBI Taxonomy" id="1920663"/>
    <lineage>
        <taxon>Bacteria</taxon>
        <taxon>Bacillati</taxon>
        <taxon>Cyanobacteriota</taxon>
        <taxon>Cyanophyceae</taxon>
        <taxon>Oscillatoriophycideae</taxon>
        <taxon>Chroococcales</taxon>
        <taxon>Aphanothecaceae</taxon>
        <taxon>Aphanothece</taxon>
    </lineage>
</organism>
<evidence type="ECO:0000313" key="3">
    <source>
        <dbReference type="Proteomes" id="UP000287247"/>
    </source>
</evidence>
<dbReference type="EMBL" id="BDQK01000008">
    <property type="protein sequence ID" value="GBF80415.1"/>
    <property type="molecule type" value="Genomic_DNA"/>
</dbReference>
<dbReference type="InterPro" id="IPR011335">
    <property type="entry name" value="Restrct_endonuc-II-like"/>
</dbReference>
<keyword evidence="3" id="KW-1185">Reference proteome</keyword>
<dbReference type="AlphaFoldDB" id="A0A401IGK5"/>
<dbReference type="InterPro" id="IPR008538">
    <property type="entry name" value="Uma2"/>
</dbReference>
<dbReference type="OrthoDB" id="428427at2"/>
<dbReference type="CDD" id="cd06260">
    <property type="entry name" value="DUF820-like"/>
    <property type="match status" value="1"/>
</dbReference>
<sequence>MTLTIKHLTLDEYLNYNDGTDTNYELVNGELVPMTLGMGQHGEIADFINSCFRHEIKRLGQPWVSKQMVIGIQSPRGSRWDTVRIPDVVVLSISQWRQLQNREAIIALNEPPPLLVVEIVSQSTQGVDYRAKRSEYSVLDIPEYWIIDPLKAKVTVLTLTEGFYDEIQFTSEDIVRSPTFPEFNHNVAQILNGDL</sequence>
<dbReference type="Pfam" id="PF05685">
    <property type="entry name" value="Uma2"/>
    <property type="match status" value="1"/>
</dbReference>
<dbReference type="PANTHER" id="PTHR34107">
    <property type="entry name" value="SLL0198 PROTEIN-RELATED"/>
    <property type="match status" value="1"/>
</dbReference>
<evidence type="ECO:0000259" key="1">
    <source>
        <dbReference type="Pfam" id="PF05685"/>
    </source>
</evidence>
<dbReference type="InterPro" id="IPR012296">
    <property type="entry name" value="Nuclease_put_TT1808"/>
</dbReference>
<evidence type="ECO:0000313" key="2">
    <source>
        <dbReference type="EMBL" id="GBF80415.1"/>
    </source>
</evidence>
<name>A0A401IGK5_APHSA</name>
<dbReference type="Gene3D" id="3.90.1570.10">
    <property type="entry name" value="tt1808, chain A"/>
    <property type="match status" value="1"/>
</dbReference>
<dbReference type="PANTHER" id="PTHR34107:SF2">
    <property type="entry name" value="SLL0888 PROTEIN"/>
    <property type="match status" value="1"/>
</dbReference>
<dbReference type="SUPFAM" id="SSF52980">
    <property type="entry name" value="Restriction endonuclease-like"/>
    <property type="match status" value="1"/>
</dbReference>
<accession>A0A401IGK5</accession>
<comment type="caution">
    <text evidence="2">The sequence shown here is derived from an EMBL/GenBank/DDBJ whole genome shotgun (WGS) entry which is preliminary data.</text>
</comment>
<feature type="domain" description="Putative restriction endonuclease" evidence="1">
    <location>
        <begin position="11"/>
        <end position="187"/>
    </location>
</feature>
<dbReference type="Proteomes" id="UP000287247">
    <property type="component" value="Unassembled WGS sequence"/>
</dbReference>
<dbReference type="RefSeq" id="WP_124973831.1">
    <property type="nucleotide sequence ID" value="NZ_BDQK01000008.1"/>
</dbReference>
<gene>
    <name evidence="2" type="ORF">AsFPU1_1816</name>
</gene>
<reference evidence="3" key="1">
    <citation type="submission" date="2017-05" db="EMBL/GenBank/DDBJ databases">
        <title>Physiological properties and genetic analysis related to exopolysaccharide production of fresh-water unicellular cyanobacterium Aphanothece sacrum, Suizenji Nori, that has been cultured as a food source in Japan.</title>
        <authorList>
            <person name="Kanesaki Y."/>
            <person name="Yoshikawa S."/>
            <person name="Ohki K."/>
        </authorList>
    </citation>
    <scope>NUCLEOTIDE SEQUENCE [LARGE SCALE GENOMIC DNA]</scope>
    <source>
        <strain evidence="3">FPU1</strain>
    </source>
</reference>
<protein>
    <recommendedName>
        <fullName evidence="1">Putative restriction endonuclease domain-containing protein</fullName>
    </recommendedName>
</protein>